<comment type="caution">
    <text evidence="2">The sequence shown here is derived from an EMBL/GenBank/DDBJ whole genome shotgun (WGS) entry which is preliminary data.</text>
</comment>
<evidence type="ECO:0000256" key="1">
    <source>
        <dbReference type="SAM" id="MobiDB-lite"/>
    </source>
</evidence>
<gene>
    <name evidence="2" type="ORF">QBC34DRAFT_395549</name>
</gene>
<feature type="region of interest" description="Disordered" evidence="1">
    <location>
        <begin position="63"/>
        <end position="99"/>
    </location>
</feature>
<dbReference type="AlphaFoldDB" id="A0AAV9H0B1"/>
<proteinExistence type="predicted"/>
<name>A0AAV9H0B1_9PEZI</name>
<reference evidence="2" key="2">
    <citation type="submission" date="2023-05" db="EMBL/GenBank/DDBJ databases">
        <authorList>
            <consortium name="Lawrence Berkeley National Laboratory"/>
            <person name="Steindorff A."/>
            <person name="Hensen N."/>
            <person name="Bonometti L."/>
            <person name="Westerberg I."/>
            <person name="Brannstrom I.O."/>
            <person name="Guillou S."/>
            <person name="Cros-Aarteil S."/>
            <person name="Calhoun S."/>
            <person name="Haridas S."/>
            <person name="Kuo A."/>
            <person name="Mondo S."/>
            <person name="Pangilinan J."/>
            <person name="Riley R."/>
            <person name="Labutti K."/>
            <person name="Andreopoulos B."/>
            <person name="Lipzen A."/>
            <person name="Chen C."/>
            <person name="Yanf M."/>
            <person name="Daum C."/>
            <person name="Ng V."/>
            <person name="Clum A."/>
            <person name="Ohm R."/>
            <person name="Martin F."/>
            <person name="Silar P."/>
            <person name="Natvig D."/>
            <person name="Lalanne C."/>
            <person name="Gautier V."/>
            <person name="Ament-Velasquez S.L."/>
            <person name="Kruys A."/>
            <person name="Hutchinson M.I."/>
            <person name="Powell A.J."/>
            <person name="Barry K."/>
            <person name="Miller A.N."/>
            <person name="Grigoriev I.V."/>
            <person name="Debuchy R."/>
            <person name="Gladieux P."/>
            <person name="Thoren M.H."/>
            <person name="Johannesson H."/>
        </authorList>
    </citation>
    <scope>NUCLEOTIDE SEQUENCE</scope>
    <source>
        <strain evidence="2">PSN243</strain>
    </source>
</reference>
<sequence length="230" mass="25437">MQAEALAAGPMALRQMSGIGPKKKAQIAPIDDEASFAVSETSNIAVFEIKYHEVQKTMATVGRNTKGLRPSPNQRRGQRVWISSPFSPRRRGQRRLDSVSRITAARASQGRVHCTKELTSQTDKQTGRSREDAVCSLLLFLAARLPQRTEWPQYQASRPIHHPRRSPLFWCPWSPAGKRGLSGGADMMLAGVDVFRITHHGAAGDGPASARFRCDTQEPLPSVRKHCSMN</sequence>
<protein>
    <submittedName>
        <fullName evidence="2">Uncharacterized protein</fullName>
    </submittedName>
</protein>
<dbReference type="EMBL" id="MU865920">
    <property type="protein sequence ID" value="KAK4453410.1"/>
    <property type="molecule type" value="Genomic_DNA"/>
</dbReference>
<organism evidence="2 3">
    <name type="scientific">Podospora aff. communis PSN243</name>
    <dbReference type="NCBI Taxonomy" id="3040156"/>
    <lineage>
        <taxon>Eukaryota</taxon>
        <taxon>Fungi</taxon>
        <taxon>Dikarya</taxon>
        <taxon>Ascomycota</taxon>
        <taxon>Pezizomycotina</taxon>
        <taxon>Sordariomycetes</taxon>
        <taxon>Sordariomycetidae</taxon>
        <taxon>Sordariales</taxon>
        <taxon>Podosporaceae</taxon>
        <taxon>Podospora</taxon>
    </lineage>
</organism>
<evidence type="ECO:0000313" key="2">
    <source>
        <dbReference type="EMBL" id="KAK4453410.1"/>
    </source>
</evidence>
<evidence type="ECO:0000313" key="3">
    <source>
        <dbReference type="Proteomes" id="UP001321760"/>
    </source>
</evidence>
<reference evidence="2" key="1">
    <citation type="journal article" date="2023" name="Mol. Phylogenet. Evol.">
        <title>Genome-scale phylogeny and comparative genomics of the fungal order Sordariales.</title>
        <authorList>
            <person name="Hensen N."/>
            <person name="Bonometti L."/>
            <person name="Westerberg I."/>
            <person name="Brannstrom I.O."/>
            <person name="Guillou S."/>
            <person name="Cros-Aarteil S."/>
            <person name="Calhoun S."/>
            <person name="Haridas S."/>
            <person name="Kuo A."/>
            <person name="Mondo S."/>
            <person name="Pangilinan J."/>
            <person name="Riley R."/>
            <person name="LaButti K."/>
            <person name="Andreopoulos B."/>
            <person name="Lipzen A."/>
            <person name="Chen C."/>
            <person name="Yan M."/>
            <person name="Daum C."/>
            <person name="Ng V."/>
            <person name="Clum A."/>
            <person name="Steindorff A."/>
            <person name="Ohm R.A."/>
            <person name="Martin F."/>
            <person name="Silar P."/>
            <person name="Natvig D.O."/>
            <person name="Lalanne C."/>
            <person name="Gautier V."/>
            <person name="Ament-Velasquez S.L."/>
            <person name="Kruys A."/>
            <person name="Hutchinson M.I."/>
            <person name="Powell A.J."/>
            <person name="Barry K."/>
            <person name="Miller A.N."/>
            <person name="Grigoriev I.V."/>
            <person name="Debuchy R."/>
            <person name="Gladieux P."/>
            <person name="Hiltunen Thoren M."/>
            <person name="Johannesson H."/>
        </authorList>
    </citation>
    <scope>NUCLEOTIDE SEQUENCE</scope>
    <source>
        <strain evidence="2">PSN243</strain>
    </source>
</reference>
<dbReference type="Proteomes" id="UP001321760">
    <property type="component" value="Unassembled WGS sequence"/>
</dbReference>
<keyword evidence="3" id="KW-1185">Reference proteome</keyword>
<accession>A0AAV9H0B1</accession>